<dbReference type="InterPro" id="IPR050194">
    <property type="entry name" value="Glycosyltransferase_grp1"/>
</dbReference>
<dbReference type="Gene3D" id="3.40.50.2000">
    <property type="entry name" value="Glycogen Phosphorylase B"/>
    <property type="match status" value="2"/>
</dbReference>
<gene>
    <name evidence="3" type="primary">wbpZ</name>
    <name evidence="3" type="ORF">GCM10010862_22320</name>
</gene>
<organism evidence="3 4">
    <name type="scientific">Devosia nitrariae</name>
    <dbReference type="NCBI Taxonomy" id="2071872"/>
    <lineage>
        <taxon>Bacteria</taxon>
        <taxon>Pseudomonadati</taxon>
        <taxon>Pseudomonadota</taxon>
        <taxon>Alphaproteobacteria</taxon>
        <taxon>Hyphomicrobiales</taxon>
        <taxon>Devosiaceae</taxon>
        <taxon>Devosia</taxon>
    </lineage>
</organism>
<dbReference type="Pfam" id="PF13439">
    <property type="entry name" value="Glyco_transf_4"/>
    <property type="match status" value="1"/>
</dbReference>
<dbReference type="PANTHER" id="PTHR45947:SF3">
    <property type="entry name" value="SULFOQUINOVOSYL TRANSFERASE SQD2"/>
    <property type="match status" value="1"/>
</dbReference>
<protein>
    <submittedName>
        <fullName evidence="3">Glycosyltransferase WbpZ</fullName>
    </submittedName>
</protein>
<dbReference type="EMBL" id="BSNS01000011">
    <property type="protein sequence ID" value="GLQ54973.1"/>
    <property type="molecule type" value="Genomic_DNA"/>
</dbReference>
<evidence type="ECO:0000313" key="3">
    <source>
        <dbReference type="EMBL" id="GLQ54973.1"/>
    </source>
</evidence>
<evidence type="ECO:0000259" key="2">
    <source>
        <dbReference type="Pfam" id="PF13439"/>
    </source>
</evidence>
<evidence type="ECO:0000313" key="4">
    <source>
        <dbReference type="Proteomes" id="UP001156691"/>
    </source>
</evidence>
<evidence type="ECO:0000259" key="1">
    <source>
        <dbReference type="Pfam" id="PF00534"/>
    </source>
</evidence>
<comment type="caution">
    <text evidence="3">The sequence shown here is derived from an EMBL/GenBank/DDBJ whole genome shotgun (WGS) entry which is preliminary data.</text>
</comment>
<dbReference type="InterPro" id="IPR001296">
    <property type="entry name" value="Glyco_trans_1"/>
</dbReference>
<dbReference type="InterPro" id="IPR028098">
    <property type="entry name" value="Glyco_trans_4-like_N"/>
</dbReference>
<dbReference type="Pfam" id="PF00534">
    <property type="entry name" value="Glycos_transf_1"/>
    <property type="match status" value="1"/>
</dbReference>
<name>A0ABQ5W4K1_9HYPH</name>
<reference evidence="4" key="1">
    <citation type="journal article" date="2019" name="Int. J. Syst. Evol. Microbiol.">
        <title>The Global Catalogue of Microorganisms (GCM) 10K type strain sequencing project: providing services to taxonomists for standard genome sequencing and annotation.</title>
        <authorList>
            <consortium name="The Broad Institute Genomics Platform"/>
            <consortium name="The Broad Institute Genome Sequencing Center for Infectious Disease"/>
            <person name="Wu L."/>
            <person name="Ma J."/>
        </authorList>
    </citation>
    <scope>NUCLEOTIDE SEQUENCE [LARGE SCALE GENOMIC DNA]</scope>
    <source>
        <strain evidence="4">NBRC 112416</strain>
    </source>
</reference>
<dbReference type="SUPFAM" id="SSF53756">
    <property type="entry name" value="UDP-Glycosyltransferase/glycogen phosphorylase"/>
    <property type="match status" value="1"/>
</dbReference>
<dbReference type="PANTHER" id="PTHR45947">
    <property type="entry name" value="SULFOQUINOVOSYL TRANSFERASE SQD2"/>
    <property type="match status" value="1"/>
</dbReference>
<feature type="domain" description="Glycosyl transferase family 1" evidence="1">
    <location>
        <begin position="179"/>
        <end position="338"/>
    </location>
</feature>
<dbReference type="Proteomes" id="UP001156691">
    <property type="component" value="Unassembled WGS sequence"/>
</dbReference>
<feature type="domain" description="Glycosyltransferase subfamily 4-like N-terminal" evidence="2">
    <location>
        <begin position="14"/>
        <end position="169"/>
    </location>
</feature>
<proteinExistence type="predicted"/>
<keyword evidence="4" id="KW-1185">Reference proteome</keyword>
<sequence length="365" mass="39953">MHVYKTYLPEDFTGIPRVIHAIAEGLAGSGIETEVLALYGNDVGSAPFKVGNHLVHPIRRDMQIASASLSLRAFPEFGRLVRHADVVHYHFPWPMADLLHLAYGRRTPSVVTYHSDIVRQQRLLRFYAPVMNAFLAKVDAIVATSPNYHETSPVLARHRKKVSVIPIGIGEREPVGEPHREAWRSRVGEGFFLFVGALRYYKGAGFLIEAARITGLPVVIAGSNDRKELDVAGLPANVTYVGEVSEADKEALLDLCSAFAFPSHLRSEAFGVALLEAARAGRPMISCEIGTGTSYVNVDGQTGLVVEPASPHALARAMTTLSGNDEMVARMGANARHRYKQLFRSADAAQAYLNVYRDLAAGRPR</sequence>
<accession>A0ABQ5W4K1</accession>